<dbReference type="Pfam" id="PF17667">
    <property type="entry name" value="Pkinase_fungal"/>
    <property type="match status" value="2"/>
</dbReference>
<name>A0A4Y7TVB3_COPMI</name>
<dbReference type="OrthoDB" id="5584477at2759"/>
<sequence>FVRCAILSEDRIRVYQFDRAGAQTSQIYDIHADAERFIGIILLLCTDKDDRHIGLDDTLRWEIGDNGRKRRGFMRTRALDRVKELVLLDVNPVTHHRHIRGSATTLWEAYDPDTMVEYLVKESWISEGRIPEWMLLNKAAVGNVKGVCRMAWYEECRLSTNDIRCETTLSQVFNRIQFRIVMERYGKEIEKFTSVSQLLEALRDAIAAHMGLHKIGILHRGISNKTILLGKEGALPGWRGVLIDLSLAFDLELEADSNINKESTMGSHLFQSSGILDSLTELNEGKTPPAHDYLDDLESFFFVLCYL</sequence>
<organism evidence="2 3">
    <name type="scientific">Coprinellus micaceus</name>
    <name type="common">Glistening ink-cap mushroom</name>
    <name type="synonym">Coprinus micaceus</name>
    <dbReference type="NCBI Taxonomy" id="71717"/>
    <lineage>
        <taxon>Eukaryota</taxon>
        <taxon>Fungi</taxon>
        <taxon>Dikarya</taxon>
        <taxon>Basidiomycota</taxon>
        <taxon>Agaricomycotina</taxon>
        <taxon>Agaricomycetes</taxon>
        <taxon>Agaricomycetidae</taxon>
        <taxon>Agaricales</taxon>
        <taxon>Agaricineae</taxon>
        <taxon>Psathyrellaceae</taxon>
        <taxon>Coprinellus</taxon>
    </lineage>
</organism>
<evidence type="ECO:0000259" key="1">
    <source>
        <dbReference type="Pfam" id="PF17667"/>
    </source>
</evidence>
<feature type="domain" description="Fungal-type protein kinase" evidence="1">
    <location>
        <begin position="1"/>
        <end position="162"/>
    </location>
</feature>
<comment type="caution">
    <text evidence="2">The sequence shown here is derived from an EMBL/GenBank/DDBJ whole genome shotgun (WGS) entry which is preliminary data.</text>
</comment>
<dbReference type="InterPro" id="IPR011009">
    <property type="entry name" value="Kinase-like_dom_sf"/>
</dbReference>
<dbReference type="EMBL" id="QPFP01000003">
    <property type="protein sequence ID" value="TEB37818.1"/>
    <property type="molecule type" value="Genomic_DNA"/>
</dbReference>
<proteinExistence type="predicted"/>
<dbReference type="SUPFAM" id="SSF56112">
    <property type="entry name" value="Protein kinase-like (PK-like)"/>
    <property type="match status" value="1"/>
</dbReference>
<dbReference type="PANTHER" id="PTHR38248">
    <property type="entry name" value="FUNK1 6"/>
    <property type="match status" value="1"/>
</dbReference>
<gene>
    <name evidence="2" type="ORF">FA13DRAFT_1581720</name>
</gene>
<dbReference type="AlphaFoldDB" id="A0A4Y7TVB3"/>
<evidence type="ECO:0000313" key="3">
    <source>
        <dbReference type="Proteomes" id="UP000298030"/>
    </source>
</evidence>
<accession>A0A4Y7TVB3</accession>
<reference evidence="2 3" key="1">
    <citation type="journal article" date="2019" name="Nat. Ecol. Evol.">
        <title>Megaphylogeny resolves global patterns of mushroom evolution.</title>
        <authorList>
            <person name="Varga T."/>
            <person name="Krizsan K."/>
            <person name="Foldi C."/>
            <person name="Dima B."/>
            <person name="Sanchez-Garcia M."/>
            <person name="Sanchez-Ramirez S."/>
            <person name="Szollosi G.J."/>
            <person name="Szarkandi J.G."/>
            <person name="Papp V."/>
            <person name="Albert L."/>
            <person name="Andreopoulos W."/>
            <person name="Angelini C."/>
            <person name="Antonin V."/>
            <person name="Barry K.W."/>
            <person name="Bougher N.L."/>
            <person name="Buchanan P."/>
            <person name="Buyck B."/>
            <person name="Bense V."/>
            <person name="Catcheside P."/>
            <person name="Chovatia M."/>
            <person name="Cooper J."/>
            <person name="Damon W."/>
            <person name="Desjardin D."/>
            <person name="Finy P."/>
            <person name="Geml J."/>
            <person name="Haridas S."/>
            <person name="Hughes K."/>
            <person name="Justo A."/>
            <person name="Karasinski D."/>
            <person name="Kautmanova I."/>
            <person name="Kiss B."/>
            <person name="Kocsube S."/>
            <person name="Kotiranta H."/>
            <person name="LaButti K.M."/>
            <person name="Lechner B.E."/>
            <person name="Liimatainen K."/>
            <person name="Lipzen A."/>
            <person name="Lukacs Z."/>
            <person name="Mihaltcheva S."/>
            <person name="Morgado L.N."/>
            <person name="Niskanen T."/>
            <person name="Noordeloos M.E."/>
            <person name="Ohm R.A."/>
            <person name="Ortiz-Santana B."/>
            <person name="Ovrebo C."/>
            <person name="Racz N."/>
            <person name="Riley R."/>
            <person name="Savchenko A."/>
            <person name="Shiryaev A."/>
            <person name="Soop K."/>
            <person name="Spirin V."/>
            <person name="Szebenyi C."/>
            <person name="Tomsovsky M."/>
            <person name="Tulloss R.E."/>
            <person name="Uehling J."/>
            <person name="Grigoriev I.V."/>
            <person name="Vagvolgyi C."/>
            <person name="Papp T."/>
            <person name="Martin F.M."/>
            <person name="Miettinen O."/>
            <person name="Hibbett D.S."/>
            <person name="Nagy L.G."/>
        </authorList>
    </citation>
    <scope>NUCLEOTIDE SEQUENCE [LARGE SCALE GENOMIC DNA]</scope>
    <source>
        <strain evidence="2 3">FP101781</strain>
    </source>
</reference>
<dbReference type="InterPro" id="IPR040976">
    <property type="entry name" value="Pkinase_fungal"/>
</dbReference>
<dbReference type="PANTHER" id="PTHR38248:SF2">
    <property type="entry name" value="FUNK1 11"/>
    <property type="match status" value="1"/>
</dbReference>
<protein>
    <recommendedName>
        <fullName evidence="1">Fungal-type protein kinase domain-containing protein</fullName>
    </recommendedName>
</protein>
<dbReference type="Gene3D" id="1.10.510.10">
    <property type="entry name" value="Transferase(Phosphotransferase) domain 1"/>
    <property type="match status" value="1"/>
</dbReference>
<feature type="non-terminal residue" evidence="2">
    <location>
        <position position="1"/>
    </location>
</feature>
<keyword evidence="3" id="KW-1185">Reference proteome</keyword>
<feature type="domain" description="Fungal-type protein kinase" evidence="1">
    <location>
        <begin position="172"/>
        <end position="306"/>
    </location>
</feature>
<dbReference type="Proteomes" id="UP000298030">
    <property type="component" value="Unassembled WGS sequence"/>
</dbReference>
<feature type="non-terminal residue" evidence="2">
    <location>
        <position position="307"/>
    </location>
</feature>
<evidence type="ECO:0000313" key="2">
    <source>
        <dbReference type="EMBL" id="TEB37818.1"/>
    </source>
</evidence>